<keyword evidence="4" id="KW-0597">Phosphoprotein</keyword>
<dbReference type="Gene3D" id="3.30.565.10">
    <property type="entry name" value="Histidine kinase-like ATPase, C-terminal domain"/>
    <property type="match status" value="1"/>
</dbReference>
<dbReference type="SUPFAM" id="SSF47384">
    <property type="entry name" value="Homodimeric domain of signal transducing histidine kinase"/>
    <property type="match status" value="1"/>
</dbReference>
<dbReference type="Pfam" id="PF02518">
    <property type="entry name" value="HATPase_c"/>
    <property type="match status" value="1"/>
</dbReference>
<keyword evidence="8" id="KW-1133">Transmembrane helix</keyword>
<gene>
    <name evidence="10" type="ORF">AB8S09_14575</name>
</gene>
<evidence type="ECO:0000256" key="7">
    <source>
        <dbReference type="ARBA" id="ARBA00023012"/>
    </source>
</evidence>
<feature type="domain" description="Histidine kinase" evidence="9">
    <location>
        <begin position="143"/>
        <end position="361"/>
    </location>
</feature>
<dbReference type="InterPro" id="IPR050351">
    <property type="entry name" value="BphY/WalK/GraS-like"/>
</dbReference>
<evidence type="ECO:0000313" key="11">
    <source>
        <dbReference type="Proteomes" id="UP001565220"/>
    </source>
</evidence>
<keyword evidence="6 10" id="KW-0418">Kinase</keyword>
<dbReference type="GO" id="GO:0016301">
    <property type="term" value="F:kinase activity"/>
    <property type="evidence" value="ECO:0007669"/>
    <property type="project" value="UniProtKB-KW"/>
</dbReference>
<dbReference type="InterPro" id="IPR003661">
    <property type="entry name" value="HisK_dim/P_dom"/>
</dbReference>
<dbReference type="InterPro" id="IPR005467">
    <property type="entry name" value="His_kinase_dom"/>
</dbReference>
<dbReference type="InterPro" id="IPR036097">
    <property type="entry name" value="HisK_dim/P_sf"/>
</dbReference>
<dbReference type="Pfam" id="PF00512">
    <property type="entry name" value="HisKA"/>
    <property type="match status" value="1"/>
</dbReference>
<dbReference type="InterPro" id="IPR003594">
    <property type="entry name" value="HATPase_dom"/>
</dbReference>
<dbReference type="PANTHER" id="PTHR45453:SF1">
    <property type="entry name" value="PHOSPHATE REGULON SENSOR PROTEIN PHOR"/>
    <property type="match status" value="1"/>
</dbReference>
<feature type="transmembrane region" description="Helical" evidence="8">
    <location>
        <begin position="14"/>
        <end position="38"/>
    </location>
</feature>
<proteinExistence type="predicted"/>
<evidence type="ECO:0000256" key="6">
    <source>
        <dbReference type="ARBA" id="ARBA00022777"/>
    </source>
</evidence>
<comment type="catalytic activity">
    <reaction evidence="1">
        <text>ATP + protein L-histidine = ADP + protein N-phospho-L-histidine.</text>
        <dbReference type="EC" id="2.7.13.3"/>
    </reaction>
</comment>
<dbReference type="CDD" id="cd00082">
    <property type="entry name" value="HisKA"/>
    <property type="match status" value="1"/>
</dbReference>
<dbReference type="PROSITE" id="PS50109">
    <property type="entry name" value="HIS_KIN"/>
    <property type="match status" value="1"/>
</dbReference>
<keyword evidence="7" id="KW-0902">Two-component regulatory system</keyword>
<dbReference type="EMBL" id="JBGFFE010000030">
    <property type="protein sequence ID" value="MEY8764844.1"/>
    <property type="molecule type" value="Genomic_DNA"/>
</dbReference>
<keyword evidence="5" id="KW-0808">Transferase</keyword>
<dbReference type="SUPFAM" id="SSF55874">
    <property type="entry name" value="ATPase domain of HSP90 chaperone/DNA topoisomerase II/histidine kinase"/>
    <property type="match status" value="1"/>
</dbReference>
<evidence type="ECO:0000313" key="10">
    <source>
        <dbReference type="EMBL" id="MEY8764844.1"/>
    </source>
</evidence>
<name>A0ABV4E127_9CLOT</name>
<sequence length="365" mass="42084">MKVNLTNGRLTVRFTINFIVHQILLWLLMGIPGIYWMLVLKHQSQNETEIAILAWMTIFIGLSYCLFYGYYVARPLVDILMNIQRLSRGEYLGLPGKKIRLSFFSKRLYREVYDNLKTLSDILQHNEKKRKEFDEMRRTWAAGITHDLKTPLSYISGYTDMLLSDKHKWSLEEKKEFLQIISEKSAHIEELINDLGMAFRMDEFTGIKMNLQKIELSELVRRVTAETANMPIAKKNHFEMIGEGKKLFVSGDTELLKRAFSNLLVNAVVHNPEDTSVTVKLSRESYIEVEICDNGSGMNKYDINHMFDRYYRGTSTDSPTGSTGLGMTIVKQIITAHHGTISVKSKINCGTKITVKLPPYYKTEK</sequence>
<evidence type="ECO:0000256" key="4">
    <source>
        <dbReference type="ARBA" id="ARBA00022553"/>
    </source>
</evidence>
<dbReference type="PANTHER" id="PTHR45453">
    <property type="entry name" value="PHOSPHATE REGULON SENSOR PROTEIN PHOR"/>
    <property type="match status" value="1"/>
</dbReference>
<comment type="caution">
    <text evidence="10">The sequence shown here is derived from an EMBL/GenBank/DDBJ whole genome shotgun (WGS) entry which is preliminary data.</text>
</comment>
<accession>A0ABV4E127</accession>
<dbReference type="InterPro" id="IPR036890">
    <property type="entry name" value="HATPase_C_sf"/>
</dbReference>
<protein>
    <recommendedName>
        <fullName evidence="3">histidine kinase</fullName>
        <ecNumber evidence="3">2.7.13.3</ecNumber>
    </recommendedName>
</protein>
<comment type="subcellular location">
    <subcellularLocation>
        <location evidence="2">Membrane</location>
    </subcellularLocation>
</comment>
<keyword evidence="8" id="KW-0472">Membrane</keyword>
<evidence type="ECO:0000256" key="2">
    <source>
        <dbReference type="ARBA" id="ARBA00004370"/>
    </source>
</evidence>
<dbReference type="PRINTS" id="PR00344">
    <property type="entry name" value="BCTRLSENSOR"/>
</dbReference>
<evidence type="ECO:0000259" key="9">
    <source>
        <dbReference type="PROSITE" id="PS50109"/>
    </source>
</evidence>
<dbReference type="InterPro" id="IPR004358">
    <property type="entry name" value="Sig_transdc_His_kin-like_C"/>
</dbReference>
<dbReference type="SMART" id="SM00387">
    <property type="entry name" value="HATPase_c"/>
    <property type="match status" value="1"/>
</dbReference>
<dbReference type="RefSeq" id="WP_369869407.1">
    <property type="nucleotide sequence ID" value="NZ_JBGFFE010000030.1"/>
</dbReference>
<keyword evidence="11" id="KW-1185">Reference proteome</keyword>
<dbReference type="Proteomes" id="UP001565220">
    <property type="component" value="Unassembled WGS sequence"/>
</dbReference>
<reference evidence="10 11" key="1">
    <citation type="submission" date="2024-08" db="EMBL/GenBank/DDBJ databases">
        <title>Clostridium lapicellarii sp. nov., and Clostridium renhuaiense sp. nov., two species isolated from the mud in a fermentation cellar used for producing sauce-flavour Chinese liquors.</title>
        <authorList>
            <person name="Yang F."/>
            <person name="Wang H."/>
            <person name="Chen L.Q."/>
            <person name="Zhou N."/>
            <person name="Lu J.J."/>
            <person name="Pu X.X."/>
            <person name="Wan B."/>
            <person name="Wang L."/>
            <person name="Liu S.J."/>
        </authorList>
    </citation>
    <scope>NUCLEOTIDE SEQUENCE [LARGE SCALE GENOMIC DNA]</scope>
    <source>
        <strain evidence="10 11">MT-113</strain>
    </source>
</reference>
<evidence type="ECO:0000256" key="5">
    <source>
        <dbReference type="ARBA" id="ARBA00022679"/>
    </source>
</evidence>
<evidence type="ECO:0000256" key="3">
    <source>
        <dbReference type="ARBA" id="ARBA00012438"/>
    </source>
</evidence>
<dbReference type="Gene3D" id="1.10.287.130">
    <property type="match status" value="1"/>
</dbReference>
<feature type="transmembrane region" description="Helical" evidence="8">
    <location>
        <begin position="50"/>
        <end position="71"/>
    </location>
</feature>
<evidence type="ECO:0000256" key="8">
    <source>
        <dbReference type="SAM" id="Phobius"/>
    </source>
</evidence>
<dbReference type="SMART" id="SM00388">
    <property type="entry name" value="HisKA"/>
    <property type="match status" value="1"/>
</dbReference>
<organism evidence="10 11">
    <name type="scientific">Clostridium lapidicellarium</name>
    <dbReference type="NCBI Taxonomy" id="3240931"/>
    <lineage>
        <taxon>Bacteria</taxon>
        <taxon>Bacillati</taxon>
        <taxon>Bacillota</taxon>
        <taxon>Clostridia</taxon>
        <taxon>Eubacteriales</taxon>
        <taxon>Clostridiaceae</taxon>
        <taxon>Clostridium</taxon>
    </lineage>
</organism>
<evidence type="ECO:0000256" key="1">
    <source>
        <dbReference type="ARBA" id="ARBA00000085"/>
    </source>
</evidence>
<dbReference type="EC" id="2.7.13.3" evidence="3"/>
<keyword evidence="8" id="KW-0812">Transmembrane</keyword>